<dbReference type="Proteomes" id="UP000516148">
    <property type="component" value="Chromosome"/>
</dbReference>
<reference evidence="1 2" key="1">
    <citation type="submission" date="2020-09" db="EMBL/GenBank/DDBJ databases">
        <title>Sphingomonas sp., a new species isolated from pork steak.</title>
        <authorList>
            <person name="Heidler von Heilborn D."/>
        </authorList>
    </citation>
    <scope>NUCLEOTIDE SEQUENCE [LARGE SCALE GENOMIC DNA]</scope>
    <source>
        <strain evidence="2">S8-3T</strain>
    </source>
</reference>
<dbReference type="AlphaFoldDB" id="A0A7H0LFI6"/>
<name>A0A7H0LFI6_9SPHN</name>
<gene>
    <name evidence="1" type="ORF">H3Z74_17025</name>
</gene>
<dbReference type="RefSeq" id="WP_187760767.1">
    <property type="nucleotide sequence ID" value="NZ_CP061038.1"/>
</dbReference>
<accession>A0A7H0LFI6</accession>
<proteinExistence type="predicted"/>
<dbReference type="EMBL" id="CP061038">
    <property type="protein sequence ID" value="QNQ08439.1"/>
    <property type="molecule type" value="Genomic_DNA"/>
</dbReference>
<dbReference type="KEGG" id="spap:H3Z74_17025"/>
<organism evidence="1 2">
    <name type="scientific">Sphingomonas alpina</name>
    <dbReference type="NCBI Taxonomy" id="653931"/>
    <lineage>
        <taxon>Bacteria</taxon>
        <taxon>Pseudomonadati</taxon>
        <taxon>Pseudomonadota</taxon>
        <taxon>Alphaproteobacteria</taxon>
        <taxon>Sphingomonadales</taxon>
        <taxon>Sphingomonadaceae</taxon>
        <taxon>Sphingomonas</taxon>
    </lineage>
</organism>
<sequence length="68" mass="7337">MSEPGRIPVPLRLCRGCRRFVRIENELCDFCGEDLAALEAAHAANVAEIRDVTEALRAAIDEARAGGA</sequence>
<protein>
    <submittedName>
        <fullName evidence="1">Uncharacterized protein</fullName>
    </submittedName>
</protein>
<evidence type="ECO:0000313" key="1">
    <source>
        <dbReference type="EMBL" id="QNQ08439.1"/>
    </source>
</evidence>
<evidence type="ECO:0000313" key="2">
    <source>
        <dbReference type="Proteomes" id="UP000516148"/>
    </source>
</evidence>
<keyword evidence="2" id="KW-1185">Reference proteome</keyword>